<name>L7L7P7_9ACTN</name>
<keyword evidence="5" id="KW-1185">Reference proteome</keyword>
<dbReference type="eggNOG" id="COG2824">
    <property type="taxonomic scope" value="Bacteria"/>
</dbReference>
<evidence type="ECO:0000256" key="1">
    <source>
        <dbReference type="ARBA" id="ARBA00009248"/>
    </source>
</evidence>
<dbReference type="NCBIfam" id="TIGR00686">
    <property type="entry name" value="phnA"/>
    <property type="match status" value="1"/>
</dbReference>
<feature type="domain" description="Protein YjdM C-terminal" evidence="2">
    <location>
        <begin position="55"/>
        <end position="125"/>
    </location>
</feature>
<dbReference type="Gene3D" id="2.30.30.40">
    <property type="entry name" value="SH3 Domains"/>
    <property type="match status" value="1"/>
</dbReference>
<comment type="similarity">
    <text evidence="1">Belongs to the YjdM family.</text>
</comment>
<dbReference type="InterPro" id="IPR013988">
    <property type="entry name" value="YjdM_C"/>
</dbReference>
<protein>
    <recommendedName>
        <fullName evidence="6">Phosphonoacetate hydrolase</fullName>
    </recommendedName>
</protein>
<accession>L7L7P7</accession>
<dbReference type="InterPro" id="IPR013987">
    <property type="entry name" value="YjdM_N"/>
</dbReference>
<evidence type="ECO:0000259" key="2">
    <source>
        <dbReference type="Pfam" id="PF03831"/>
    </source>
</evidence>
<dbReference type="InterPro" id="IPR004624">
    <property type="entry name" value="YjdM"/>
</dbReference>
<organism evidence="4 5">
    <name type="scientific">Gordonia hirsuta DSM 44140 = NBRC 16056</name>
    <dbReference type="NCBI Taxonomy" id="1121927"/>
    <lineage>
        <taxon>Bacteria</taxon>
        <taxon>Bacillati</taxon>
        <taxon>Actinomycetota</taxon>
        <taxon>Actinomycetes</taxon>
        <taxon>Mycobacteriales</taxon>
        <taxon>Gordoniaceae</taxon>
        <taxon>Gordonia</taxon>
    </lineage>
</organism>
<evidence type="ECO:0000313" key="4">
    <source>
        <dbReference type="EMBL" id="GAC56033.1"/>
    </source>
</evidence>
<sequence length="126" mass="13058">MGMSDDDFALPPCPRCASEYTYESGPLLTCSMCGHEWAVEETPASAGEQTDEPEVRDAVGNVLTDGDSVVLVKSVKIAGGGGGTVKAGTKVPGIRLIADRGDGHDIDAKVPGLGRLKLKSSVVKRS</sequence>
<dbReference type="EMBL" id="BANT01000002">
    <property type="protein sequence ID" value="GAC56033.1"/>
    <property type="molecule type" value="Genomic_DNA"/>
</dbReference>
<dbReference type="Pfam" id="PF03831">
    <property type="entry name" value="YjdM"/>
    <property type="match status" value="1"/>
</dbReference>
<dbReference type="STRING" id="1121927.GOHSU_02_01790"/>
<dbReference type="Pfam" id="PF08274">
    <property type="entry name" value="Zn_Ribbon_YjdM"/>
    <property type="match status" value="1"/>
</dbReference>
<dbReference type="Proteomes" id="UP000053405">
    <property type="component" value="Unassembled WGS sequence"/>
</dbReference>
<dbReference type="Gene3D" id="2.20.25.10">
    <property type="match status" value="1"/>
</dbReference>
<dbReference type="SUPFAM" id="SSF82057">
    <property type="entry name" value="Prokaryotic SH3-related domain"/>
    <property type="match status" value="1"/>
</dbReference>
<dbReference type="PANTHER" id="PTHR30305">
    <property type="entry name" value="PROTEIN YJDM-RELATED"/>
    <property type="match status" value="1"/>
</dbReference>
<comment type="caution">
    <text evidence="4">The sequence shown here is derived from an EMBL/GenBank/DDBJ whole genome shotgun (WGS) entry which is preliminary data.</text>
</comment>
<evidence type="ECO:0008006" key="6">
    <source>
        <dbReference type="Google" id="ProtNLM"/>
    </source>
</evidence>
<dbReference type="AlphaFoldDB" id="L7L7P7"/>
<evidence type="ECO:0000313" key="5">
    <source>
        <dbReference type="Proteomes" id="UP000053405"/>
    </source>
</evidence>
<feature type="domain" description="Protein YjdM N-terminal" evidence="3">
    <location>
        <begin position="10"/>
        <end position="38"/>
    </location>
</feature>
<dbReference type="SUPFAM" id="SSF57783">
    <property type="entry name" value="Zinc beta-ribbon"/>
    <property type="match status" value="1"/>
</dbReference>
<gene>
    <name evidence="4" type="ORF">GOHSU_02_01790</name>
</gene>
<reference evidence="4 5" key="1">
    <citation type="submission" date="2012-12" db="EMBL/GenBank/DDBJ databases">
        <title>Whole genome shotgun sequence of Gordonia hirsuta NBRC 16056.</title>
        <authorList>
            <person name="Isaki-Nakamura S."/>
            <person name="Hosoyama A."/>
            <person name="Tsuchikane K."/>
            <person name="Katsumata H."/>
            <person name="Baba S."/>
            <person name="Yamazaki S."/>
            <person name="Fujita N."/>
        </authorList>
    </citation>
    <scope>NUCLEOTIDE SEQUENCE [LARGE SCALE GENOMIC DNA]</scope>
    <source>
        <strain evidence="4 5">NBRC 16056</strain>
    </source>
</reference>
<evidence type="ECO:0000259" key="3">
    <source>
        <dbReference type="Pfam" id="PF08274"/>
    </source>
</evidence>
<proteinExistence type="inferred from homology"/>
<dbReference type="PANTHER" id="PTHR30305:SF3">
    <property type="entry name" value="PROTEIN YJDM"/>
    <property type="match status" value="1"/>
</dbReference>